<protein>
    <submittedName>
        <fullName evidence="2">Uncharacterized protein</fullName>
    </submittedName>
</protein>
<feature type="signal peptide" evidence="1">
    <location>
        <begin position="1"/>
        <end position="18"/>
    </location>
</feature>
<evidence type="ECO:0000313" key="2">
    <source>
        <dbReference type="EMBL" id="CAD2193265.1"/>
    </source>
</evidence>
<dbReference type="AlphaFoldDB" id="A0A6V7X234"/>
<comment type="caution">
    <text evidence="2">The sequence shown here is derived from an EMBL/GenBank/DDBJ whole genome shotgun (WGS) entry which is preliminary data.</text>
</comment>
<gene>
    <name evidence="2" type="ORF">MENT_LOCUS46200</name>
</gene>
<dbReference type="Proteomes" id="UP000580250">
    <property type="component" value="Unassembled WGS sequence"/>
</dbReference>
<organism evidence="2 3">
    <name type="scientific">Meloidogyne enterolobii</name>
    <name type="common">Root-knot nematode worm</name>
    <name type="synonym">Meloidogyne mayaguensis</name>
    <dbReference type="NCBI Taxonomy" id="390850"/>
    <lineage>
        <taxon>Eukaryota</taxon>
        <taxon>Metazoa</taxon>
        <taxon>Ecdysozoa</taxon>
        <taxon>Nematoda</taxon>
        <taxon>Chromadorea</taxon>
        <taxon>Rhabditida</taxon>
        <taxon>Tylenchina</taxon>
        <taxon>Tylenchomorpha</taxon>
        <taxon>Tylenchoidea</taxon>
        <taxon>Meloidogynidae</taxon>
        <taxon>Meloidogyninae</taxon>
        <taxon>Meloidogyne</taxon>
    </lineage>
</organism>
<sequence>MWHLSLFLQLLAFNGASPFEIPFKIYAYCFIFDHLQLTIIDFLRTRNAKLNVQFDAKFYYERKTVQNVICKNWVL</sequence>
<proteinExistence type="predicted"/>
<accession>A0A6V7X234</accession>
<feature type="chain" id="PRO_5027707014" evidence="1">
    <location>
        <begin position="19"/>
        <end position="75"/>
    </location>
</feature>
<dbReference type="EMBL" id="CAJEWN010001016">
    <property type="protein sequence ID" value="CAD2193265.1"/>
    <property type="molecule type" value="Genomic_DNA"/>
</dbReference>
<name>A0A6V7X234_MELEN</name>
<reference evidence="2 3" key="1">
    <citation type="submission" date="2020-08" db="EMBL/GenBank/DDBJ databases">
        <authorList>
            <person name="Koutsovoulos G."/>
            <person name="Danchin GJ E."/>
        </authorList>
    </citation>
    <scope>NUCLEOTIDE SEQUENCE [LARGE SCALE GENOMIC DNA]</scope>
</reference>
<evidence type="ECO:0000256" key="1">
    <source>
        <dbReference type="SAM" id="SignalP"/>
    </source>
</evidence>
<evidence type="ECO:0000313" key="3">
    <source>
        <dbReference type="Proteomes" id="UP000580250"/>
    </source>
</evidence>
<keyword evidence="1" id="KW-0732">Signal</keyword>